<dbReference type="EMBL" id="JAVREM010000105">
    <property type="protein sequence ID" value="MDT0323387.1"/>
    <property type="molecule type" value="Genomic_DNA"/>
</dbReference>
<dbReference type="PANTHER" id="PTHR21180:SF32">
    <property type="entry name" value="ENDONUCLEASE_EXONUCLEASE_PHOSPHATASE FAMILY DOMAIN-CONTAINING PROTEIN 1"/>
    <property type="match status" value="1"/>
</dbReference>
<proteinExistence type="predicted"/>
<evidence type="ECO:0000313" key="4">
    <source>
        <dbReference type="EMBL" id="MDT0323387.1"/>
    </source>
</evidence>
<sequence length="314" mass="32308">METRNRRTARTGGPAAGRGPGDGGRSGPGRKRAQRQAALRARAEALFSPELTWATGPLTVPAQGWRVVPRARADDVPPDGPPPDDPPPRDVAPGERLAAWRRARLAVGERWPLWLRGRCGLEPRALAALGVLLLVAAGFAVHHFWTGRPQSVTVATAEPPAAPDESSAAVAVPSPSAAPLVVDVAGDVAEPGIYSLPAGSRVADAIEAAGGSAPGADTEGLNRARPLVDGEQILVGAPQAAPAAGPSPAAGGKVSINSATPEQLQELPGIGPVLAERLIAYRESNGGFTTIEQLGEVSGIGDRRLADLRDRVTL</sequence>
<dbReference type="Gene3D" id="3.10.560.10">
    <property type="entry name" value="Outer membrane lipoprotein wza domain like"/>
    <property type="match status" value="1"/>
</dbReference>
<evidence type="ECO:0000259" key="3">
    <source>
        <dbReference type="SMART" id="SM00278"/>
    </source>
</evidence>
<organism evidence="4 5">
    <name type="scientific">Streptomyces millisiae</name>
    <dbReference type="NCBI Taxonomy" id="3075542"/>
    <lineage>
        <taxon>Bacteria</taxon>
        <taxon>Bacillati</taxon>
        <taxon>Actinomycetota</taxon>
        <taxon>Actinomycetes</taxon>
        <taxon>Kitasatosporales</taxon>
        <taxon>Streptomycetaceae</taxon>
        <taxon>Streptomyces</taxon>
    </lineage>
</organism>
<feature type="region of interest" description="Disordered" evidence="1">
    <location>
        <begin position="1"/>
        <end position="39"/>
    </location>
</feature>
<dbReference type="SMART" id="SM00278">
    <property type="entry name" value="HhH1"/>
    <property type="match status" value="2"/>
</dbReference>
<evidence type="ECO:0000313" key="5">
    <source>
        <dbReference type="Proteomes" id="UP001183420"/>
    </source>
</evidence>
<protein>
    <submittedName>
        <fullName evidence="4">ComEA family DNA-binding protein</fullName>
    </submittedName>
</protein>
<dbReference type="InterPro" id="IPR004509">
    <property type="entry name" value="Competence_ComEA_HhH"/>
</dbReference>
<name>A0ABU2M0L5_9ACTN</name>
<dbReference type="SUPFAM" id="SSF47781">
    <property type="entry name" value="RuvA domain 2-like"/>
    <property type="match status" value="1"/>
</dbReference>
<dbReference type="Pfam" id="PF12836">
    <property type="entry name" value="HHH_3"/>
    <property type="match status" value="1"/>
</dbReference>
<dbReference type="InterPro" id="IPR019554">
    <property type="entry name" value="Soluble_ligand-bd"/>
</dbReference>
<dbReference type="Gene3D" id="1.10.150.320">
    <property type="entry name" value="Photosystem II 12 kDa extrinsic protein"/>
    <property type="match status" value="1"/>
</dbReference>
<feature type="domain" description="Helix-hairpin-helix DNA-binding motif class 1" evidence="3">
    <location>
        <begin position="292"/>
        <end position="311"/>
    </location>
</feature>
<keyword evidence="2" id="KW-0812">Transmembrane</keyword>
<dbReference type="RefSeq" id="WP_311604570.1">
    <property type="nucleotide sequence ID" value="NZ_JAVREM010000105.1"/>
</dbReference>
<dbReference type="Proteomes" id="UP001183420">
    <property type="component" value="Unassembled WGS sequence"/>
</dbReference>
<feature type="region of interest" description="Disordered" evidence="1">
    <location>
        <begin position="71"/>
        <end position="92"/>
    </location>
</feature>
<feature type="transmembrane region" description="Helical" evidence="2">
    <location>
        <begin position="125"/>
        <end position="145"/>
    </location>
</feature>
<evidence type="ECO:0000256" key="2">
    <source>
        <dbReference type="SAM" id="Phobius"/>
    </source>
</evidence>
<comment type="caution">
    <text evidence="4">The sequence shown here is derived from an EMBL/GenBank/DDBJ whole genome shotgun (WGS) entry which is preliminary data.</text>
</comment>
<gene>
    <name evidence="4" type="ORF">RNC47_34305</name>
</gene>
<dbReference type="InterPro" id="IPR010994">
    <property type="entry name" value="RuvA_2-like"/>
</dbReference>
<dbReference type="NCBIfam" id="TIGR00426">
    <property type="entry name" value="competence protein ComEA helix-hairpin-helix repeat region"/>
    <property type="match status" value="1"/>
</dbReference>
<feature type="domain" description="Helix-hairpin-helix DNA-binding motif class 1" evidence="3">
    <location>
        <begin position="262"/>
        <end position="281"/>
    </location>
</feature>
<dbReference type="InterPro" id="IPR003583">
    <property type="entry name" value="Hlx-hairpin-Hlx_DNA-bd_motif"/>
</dbReference>
<keyword evidence="4" id="KW-0238">DNA-binding</keyword>
<dbReference type="PANTHER" id="PTHR21180">
    <property type="entry name" value="ENDONUCLEASE/EXONUCLEASE/PHOSPHATASE FAMILY DOMAIN-CONTAINING PROTEIN 1"/>
    <property type="match status" value="1"/>
</dbReference>
<dbReference type="InterPro" id="IPR051675">
    <property type="entry name" value="Endo/Exo/Phosphatase_dom_1"/>
</dbReference>
<reference evidence="5" key="1">
    <citation type="submission" date="2023-07" db="EMBL/GenBank/DDBJ databases">
        <title>30 novel species of actinomycetes from the DSMZ collection.</title>
        <authorList>
            <person name="Nouioui I."/>
        </authorList>
    </citation>
    <scope>NUCLEOTIDE SEQUENCE [LARGE SCALE GENOMIC DNA]</scope>
    <source>
        <strain evidence="5">DSM 44918</strain>
    </source>
</reference>
<evidence type="ECO:0000256" key="1">
    <source>
        <dbReference type="SAM" id="MobiDB-lite"/>
    </source>
</evidence>
<dbReference type="Pfam" id="PF10531">
    <property type="entry name" value="SLBB"/>
    <property type="match status" value="1"/>
</dbReference>
<keyword evidence="2" id="KW-0472">Membrane</keyword>
<dbReference type="GO" id="GO:0003677">
    <property type="term" value="F:DNA binding"/>
    <property type="evidence" value="ECO:0007669"/>
    <property type="project" value="UniProtKB-KW"/>
</dbReference>
<keyword evidence="5" id="KW-1185">Reference proteome</keyword>
<feature type="compositionally biased region" description="Gly residues" evidence="1">
    <location>
        <begin position="14"/>
        <end position="27"/>
    </location>
</feature>
<accession>A0ABU2M0L5</accession>
<keyword evidence="2" id="KW-1133">Transmembrane helix</keyword>